<feature type="compositionally biased region" description="Basic residues" evidence="1">
    <location>
        <begin position="166"/>
        <end position="176"/>
    </location>
</feature>
<feature type="signal peptide" evidence="2">
    <location>
        <begin position="1"/>
        <end position="20"/>
    </location>
</feature>
<accession>A0A142KWH6</accession>
<reference evidence="3" key="2">
    <citation type="submission" date="2016-02" db="EMBL/GenBank/DDBJ databases">
        <authorList>
            <person name="Wen L."/>
            <person name="He K."/>
            <person name="Yang H."/>
        </authorList>
    </citation>
    <scope>NUCLEOTIDE SEQUENCE</scope>
    <source>
        <strain evidence="3">GA-05</strain>
    </source>
</reference>
<feature type="region of interest" description="Disordered" evidence="1">
    <location>
        <begin position="79"/>
        <end position="180"/>
    </location>
</feature>
<dbReference type="EMBL" id="KU695175">
    <property type="protein sequence ID" value="AMS24296.1"/>
    <property type="molecule type" value="mRNA"/>
</dbReference>
<feature type="chain" id="PRO_5007499064" evidence="2">
    <location>
        <begin position="21"/>
        <end position="357"/>
    </location>
</feature>
<feature type="compositionally biased region" description="Basic and acidic residues" evidence="1">
    <location>
        <begin position="229"/>
        <end position="245"/>
    </location>
</feature>
<name>A0A142KWH6_PHAPC</name>
<reference evidence="3" key="1">
    <citation type="journal article" date="2016" name="Front. Plant Sci.">
        <title>Identification of Phakopsora pachyrhizi Candidate Effectors with Virulence Activity in a Distantly Related Pathosystem.</title>
        <authorList>
            <person name="Kunjeti S.G."/>
            <person name="Iyer G."/>
            <person name="Johnson E."/>
            <person name="Li E."/>
            <person name="Broglie K.E."/>
            <person name="Rauscher G."/>
            <person name="Rairdan G.J."/>
        </authorList>
    </citation>
    <scope>NUCLEOTIDE SEQUENCE</scope>
    <source>
        <strain evidence="3">GA-05</strain>
    </source>
</reference>
<feature type="compositionally biased region" description="Basic residues" evidence="1">
    <location>
        <begin position="79"/>
        <end position="89"/>
    </location>
</feature>
<sequence>MLSLLKLCCFLTFIYSWGSARPMFKLCRGMDYKLCIVENAGNLGINPSKDTGSFMKFMTANSPDAFSSSSSASSVVSKKVRAGSTKKQRNIPSNLLTQGEQLESRREINIPRAPQKLKTKEKNLNLSSEKINPKSLRVSENSTADRHSRSLPPGKSSPLVTNNNNKKSKSLPKSKPNKSLTKVYETHYAKSPTRVPIKAPMINQILPPKRKIFISPTLTSGNKPAAELKSPENSKRFSTIKDKKLSPPVSFDSKSPENSRRFSTNKDKSLSPPVTFDSTKIPHSKQTNTNILVKPHNLPNNDIKDSREVNRLTKEKNIGEVSFRIHPDDDESFKFPNLKETHIGNKNHFWNFNEENQ</sequence>
<evidence type="ECO:0000313" key="3">
    <source>
        <dbReference type="EMBL" id="AMS24296.1"/>
    </source>
</evidence>
<dbReference type="AlphaFoldDB" id="A0A142KWH6"/>
<evidence type="ECO:0000256" key="1">
    <source>
        <dbReference type="SAM" id="MobiDB-lite"/>
    </source>
</evidence>
<feature type="region of interest" description="Disordered" evidence="1">
    <location>
        <begin position="216"/>
        <end position="282"/>
    </location>
</feature>
<organism evidence="3">
    <name type="scientific">Phakopsora pachyrhizi</name>
    <name type="common">Asian soybean rust disease fungus</name>
    <dbReference type="NCBI Taxonomy" id="170000"/>
    <lineage>
        <taxon>Eukaryota</taxon>
        <taxon>Fungi</taxon>
        <taxon>Dikarya</taxon>
        <taxon>Basidiomycota</taxon>
        <taxon>Pucciniomycotina</taxon>
        <taxon>Pucciniomycetes</taxon>
        <taxon>Pucciniales</taxon>
        <taxon>Phakopsoraceae</taxon>
        <taxon>Phakopsora</taxon>
    </lineage>
</organism>
<proteinExistence type="evidence at transcript level"/>
<evidence type="ECO:0000256" key="2">
    <source>
        <dbReference type="SAM" id="SignalP"/>
    </source>
</evidence>
<keyword evidence="2" id="KW-0732">Signal</keyword>
<protein>
    <submittedName>
        <fullName evidence="3">CSEP-25</fullName>
    </submittedName>
</protein>
<feature type="compositionally biased region" description="Polar residues" evidence="1">
    <location>
        <begin position="90"/>
        <end position="101"/>
    </location>
</feature>
<feature type="compositionally biased region" description="Basic and acidic residues" evidence="1">
    <location>
        <begin position="254"/>
        <end position="269"/>
    </location>
</feature>
<feature type="non-terminal residue" evidence="3">
    <location>
        <position position="1"/>
    </location>
</feature>